<proteinExistence type="predicted"/>
<organism evidence="2">
    <name type="scientific">bioreactor metagenome</name>
    <dbReference type="NCBI Taxonomy" id="1076179"/>
    <lineage>
        <taxon>unclassified sequences</taxon>
        <taxon>metagenomes</taxon>
        <taxon>ecological metagenomes</taxon>
    </lineage>
</organism>
<reference evidence="2" key="1">
    <citation type="submission" date="2019-08" db="EMBL/GenBank/DDBJ databases">
        <authorList>
            <person name="Kucharzyk K."/>
            <person name="Murdoch R.W."/>
            <person name="Higgins S."/>
            <person name="Loffler F."/>
        </authorList>
    </citation>
    <scope>NUCLEOTIDE SEQUENCE</scope>
</reference>
<comment type="caution">
    <text evidence="2">The sequence shown here is derived from an EMBL/GenBank/DDBJ whole genome shotgun (WGS) entry which is preliminary data.</text>
</comment>
<keyword evidence="1" id="KW-0812">Transmembrane</keyword>
<evidence type="ECO:0000313" key="2">
    <source>
        <dbReference type="EMBL" id="MPN58802.1"/>
    </source>
</evidence>
<sequence>MHKRKYKVREFSILWWMMGAMWFGVIYALTVLWLAHVGG</sequence>
<evidence type="ECO:0000256" key="1">
    <source>
        <dbReference type="SAM" id="Phobius"/>
    </source>
</evidence>
<name>A0A645J6Q2_9ZZZZ</name>
<feature type="transmembrane region" description="Helical" evidence="1">
    <location>
        <begin position="12"/>
        <end position="35"/>
    </location>
</feature>
<keyword evidence="1" id="KW-0472">Membrane</keyword>
<keyword evidence="1" id="KW-1133">Transmembrane helix</keyword>
<gene>
    <name evidence="2" type="ORF">SDC9_206517</name>
</gene>
<protein>
    <submittedName>
        <fullName evidence="2">Uncharacterized protein</fullName>
    </submittedName>
</protein>
<accession>A0A645J6Q2</accession>
<dbReference type="EMBL" id="VSSQ01132005">
    <property type="protein sequence ID" value="MPN58802.1"/>
    <property type="molecule type" value="Genomic_DNA"/>
</dbReference>
<dbReference type="AlphaFoldDB" id="A0A645J6Q2"/>